<dbReference type="EMBL" id="LUKN01003253">
    <property type="protein sequence ID" value="OAQ97683.1"/>
    <property type="molecule type" value="Genomic_DNA"/>
</dbReference>
<evidence type="ECO:0000313" key="2">
    <source>
        <dbReference type="Proteomes" id="UP000243081"/>
    </source>
</evidence>
<organism evidence="1 2">
    <name type="scientific">Cordyceps confragosa</name>
    <name type="common">Lecanicillium lecanii</name>
    <dbReference type="NCBI Taxonomy" id="2714763"/>
    <lineage>
        <taxon>Eukaryota</taxon>
        <taxon>Fungi</taxon>
        <taxon>Dikarya</taxon>
        <taxon>Ascomycota</taxon>
        <taxon>Pezizomycotina</taxon>
        <taxon>Sordariomycetes</taxon>
        <taxon>Hypocreomycetidae</taxon>
        <taxon>Hypocreales</taxon>
        <taxon>Cordycipitaceae</taxon>
        <taxon>Akanthomyces</taxon>
    </lineage>
</organism>
<dbReference type="PANTHER" id="PTHR13149:SF0">
    <property type="entry name" value="VACUOLAR PROTEIN-SORTING-ASSOCIATED PROTEIN 25"/>
    <property type="match status" value="1"/>
</dbReference>
<dbReference type="Gene3D" id="1.10.10.10">
    <property type="entry name" value="Winged helix-like DNA-binding domain superfamily/Winged helix DNA-binding domain"/>
    <property type="match status" value="1"/>
</dbReference>
<proteinExistence type="predicted"/>
<comment type="caution">
    <text evidence="1">The sequence shown here is derived from an EMBL/GenBank/DDBJ whole genome shotgun (WGS) entry which is preliminary data.</text>
</comment>
<sequence>MAGQPAAAAAADFKFPQEPEEWASLVEAYVEDTAQKGSVLTVYELSEGDGTRSTEREMACTDNGANTELHGIDGEILRKALNILVKRGKAQIFGQEDSLGVKFF</sequence>
<dbReference type="SUPFAM" id="SSF46785">
    <property type="entry name" value="Winged helix' DNA-binding domain"/>
    <property type="match status" value="1"/>
</dbReference>
<keyword evidence="2" id="KW-1185">Reference proteome</keyword>
<dbReference type="Proteomes" id="UP000243081">
    <property type="component" value="Unassembled WGS sequence"/>
</dbReference>
<reference evidence="1 2" key="1">
    <citation type="submission" date="2016-03" db="EMBL/GenBank/DDBJ databases">
        <title>Fine-scale spatial genetic structure of a fungal parasite of coffee scale insects.</title>
        <authorList>
            <person name="Jackson D."/>
            <person name="Zemenick K.A."/>
            <person name="Malloure B."/>
            <person name="Quandt C.A."/>
            <person name="James T.Y."/>
        </authorList>
    </citation>
    <scope>NUCLEOTIDE SEQUENCE [LARGE SCALE GENOMIC DNA]</scope>
    <source>
        <strain evidence="1 2">UM487</strain>
    </source>
</reference>
<dbReference type="GO" id="GO:0043328">
    <property type="term" value="P:protein transport to vacuole involved in ubiquitin-dependent protein catabolic process via the multivesicular body sorting pathway"/>
    <property type="evidence" value="ECO:0007669"/>
    <property type="project" value="TreeGrafter"/>
</dbReference>
<dbReference type="GO" id="GO:0000814">
    <property type="term" value="C:ESCRT II complex"/>
    <property type="evidence" value="ECO:0007669"/>
    <property type="project" value="InterPro"/>
</dbReference>
<dbReference type="OrthoDB" id="245150at2759"/>
<dbReference type="PANTHER" id="PTHR13149">
    <property type="entry name" value="VACUOLAR PROTEIN SORTING-ASSOCIATED PROTEIN VPS25"/>
    <property type="match status" value="1"/>
</dbReference>
<name>A0A179I880_CORDF</name>
<accession>A0A179I880</accession>
<dbReference type="Pfam" id="PF05871">
    <property type="entry name" value="ESCRT-II"/>
    <property type="match status" value="1"/>
</dbReference>
<dbReference type="AlphaFoldDB" id="A0A179I880"/>
<dbReference type="InterPro" id="IPR036390">
    <property type="entry name" value="WH_DNA-bd_sf"/>
</dbReference>
<gene>
    <name evidence="1" type="ORF">LLEC1_07335</name>
</gene>
<dbReference type="InterPro" id="IPR036388">
    <property type="entry name" value="WH-like_DNA-bd_sf"/>
</dbReference>
<dbReference type="InterPro" id="IPR008570">
    <property type="entry name" value="ESCRT-II_cplx_Vps25-sub"/>
</dbReference>
<protein>
    <submittedName>
        <fullName evidence="1">Uncharacterized protein</fullName>
    </submittedName>
</protein>
<dbReference type="GO" id="GO:0005198">
    <property type="term" value="F:structural molecule activity"/>
    <property type="evidence" value="ECO:0007669"/>
    <property type="project" value="TreeGrafter"/>
</dbReference>
<dbReference type="GO" id="GO:0042803">
    <property type="term" value="F:protein homodimerization activity"/>
    <property type="evidence" value="ECO:0007669"/>
    <property type="project" value="TreeGrafter"/>
</dbReference>
<evidence type="ECO:0000313" key="1">
    <source>
        <dbReference type="EMBL" id="OAQ97683.1"/>
    </source>
</evidence>